<evidence type="ECO:0000313" key="5">
    <source>
        <dbReference type="EMBL" id="GLR17455.1"/>
    </source>
</evidence>
<dbReference type="GO" id="GO:0003700">
    <property type="term" value="F:DNA-binding transcription factor activity"/>
    <property type="evidence" value="ECO:0007669"/>
    <property type="project" value="InterPro"/>
</dbReference>
<proteinExistence type="predicted"/>
<dbReference type="PANTHER" id="PTHR43280:SF32">
    <property type="entry name" value="TRANSCRIPTIONAL REGULATORY PROTEIN"/>
    <property type="match status" value="1"/>
</dbReference>
<keyword evidence="6" id="KW-1185">Reference proteome</keyword>
<evidence type="ECO:0000256" key="1">
    <source>
        <dbReference type="ARBA" id="ARBA00023015"/>
    </source>
</evidence>
<dbReference type="GO" id="GO:0043565">
    <property type="term" value="F:sequence-specific DNA binding"/>
    <property type="evidence" value="ECO:0007669"/>
    <property type="project" value="InterPro"/>
</dbReference>
<reference evidence="5" key="1">
    <citation type="journal article" date="2014" name="Int. J. Syst. Evol. Microbiol.">
        <title>Complete genome sequence of Corynebacterium casei LMG S-19264T (=DSM 44701T), isolated from a smear-ripened cheese.</title>
        <authorList>
            <consortium name="US DOE Joint Genome Institute (JGI-PGF)"/>
            <person name="Walter F."/>
            <person name="Albersmeier A."/>
            <person name="Kalinowski J."/>
            <person name="Ruckert C."/>
        </authorList>
    </citation>
    <scope>NUCLEOTIDE SEQUENCE</scope>
    <source>
        <strain evidence="5">NBRC 108769</strain>
    </source>
</reference>
<evidence type="ECO:0000259" key="4">
    <source>
        <dbReference type="PROSITE" id="PS01124"/>
    </source>
</evidence>
<accession>A0AA37SP56</accession>
<feature type="domain" description="HTH araC/xylS-type" evidence="4">
    <location>
        <begin position="208"/>
        <end position="313"/>
    </location>
</feature>
<dbReference type="InterPro" id="IPR020449">
    <property type="entry name" value="Tscrpt_reg_AraC-type_HTH"/>
</dbReference>
<dbReference type="InterPro" id="IPR009057">
    <property type="entry name" value="Homeodomain-like_sf"/>
</dbReference>
<dbReference type="EMBL" id="BSOH01000011">
    <property type="protein sequence ID" value="GLR17455.1"/>
    <property type="molecule type" value="Genomic_DNA"/>
</dbReference>
<protein>
    <submittedName>
        <fullName evidence="5">AraC family transcriptional regulator</fullName>
    </submittedName>
</protein>
<keyword evidence="2" id="KW-0238">DNA-binding</keyword>
<dbReference type="AlphaFoldDB" id="A0AA37SP56"/>
<evidence type="ECO:0000256" key="2">
    <source>
        <dbReference type="ARBA" id="ARBA00023125"/>
    </source>
</evidence>
<dbReference type="InterPro" id="IPR018060">
    <property type="entry name" value="HTH_AraC"/>
</dbReference>
<keyword evidence="1" id="KW-0805">Transcription regulation</keyword>
<keyword evidence="3" id="KW-0804">Transcription</keyword>
<dbReference type="Proteomes" id="UP001156666">
    <property type="component" value="Unassembled WGS sequence"/>
</dbReference>
<dbReference type="Gene3D" id="1.10.10.60">
    <property type="entry name" value="Homeodomain-like"/>
    <property type="match status" value="2"/>
</dbReference>
<comment type="caution">
    <text evidence="5">The sequence shown here is derived from an EMBL/GenBank/DDBJ whole genome shotgun (WGS) entry which is preliminary data.</text>
</comment>
<evidence type="ECO:0000256" key="3">
    <source>
        <dbReference type="ARBA" id="ARBA00023163"/>
    </source>
</evidence>
<evidence type="ECO:0000313" key="6">
    <source>
        <dbReference type="Proteomes" id="UP001156666"/>
    </source>
</evidence>
<organism evidence="5 6">
    <name type="scientific">Portibacter lacus</name>
    <dbReference type="NCBI Taxonomy" id="1099794"/>
    <lineage>
        <taxon>Bacteria</taxon>
        <taxon>Pseudomonadati</taxon>
        <taxon>Bacteroidota</taxon>
        <taxon>Saprospiria</taxon>
        <taxon>Saprospirales</taxon>
        <taxon>Haliscomenobacteraceae</taxon>
        <taxon>Portibacter</taxon>
    </lineage>
</organism>
<name>A0AA37SP56_9BACT</name>
<dbReference type="Pfam" id="PF12833">
    <property type="entry name" value="HTH_18"/>
    <property type="match status" value="1"/>
</dbReference>
<gene>
    <name evidence="5" type="ORF">GCM10007940_20700</name>
</gene>
<sequence length="315" mass="36671">MLLHGHPKLYAMKEIIKLETIAETHQFLGIGNPKHPLISVLRIGEVLRQLEVDNVKYSLGLFQVSLKDNCPYTLVNYGRNSYDYQEGTMVFSAPNQVLEFKKAEAIEKDKGWTLVFHPDLLRKSELGKKMEKFSFFSYSSHEALHISDDERETISDIIQKIEKELSNNIDAHSQTLIISNLELLLNYCVRFYDRQFFTRTNLNQDIASEFEQFIQAYYRENKQLELGIPSVQYCGESMNLSPKYLSDLLRKETGKSTQDHIHKYIIEKAKNRLLNSKESASEIAYSLGFEYPQYFSKIFKKKTTMSPSEFRNSLN</sequence>
<dbReference type="SUPFAM" id="SSF46689">
    <property type="entry name" value="Homeodomain-like"/>
    <property type="match status" value="1"/>
</dbReference>
<reference evidence="5" key="2">
    <citation type="submission" date="2023-01" db="EMBL/GenBank/DDBJ databases">
        <title>Draft genome sequence of Portibacter lacus strain NBRC 108769.</title>
        <authorList>
            <person name="Sun Q."/>
            <person name="Mori K."/>
        </authorList>
    </citation>
    <scope>NUCLEOTIDE SEQUENCE</scope>
    <source>
        <strain evidence="5">NBRC 108769</strain>
    </source>
</reference>
<dbReference type="PRINTS" id="PR00032">
    <property type="entry name" value="HTHARAC"/>
</dbReference>
<dbReference type="PROSITE" id="PS01124">
    <property type="entry name" value="HTH_ARAC_FAMILY_2"/>
    <property type="match status" value="1"/>
</dbReference>
<dbReference type="SMART" id="SM00342">
    <property type="entry name" value="HTH_ARAC"/>
    <property type="match status" value="1"/>
</dbReference>
<dbReference type="PANTHER" id="PTHR43280">
    <property type="entry name" value="ARAC-FAMILY TRANSCRIPTIONAL REGULATOR"/>
    <property type="match status" value="1"/>
</dbReference>